<name>A0A0U5C9P4_ASPCI</name>
<keyword evidence="6" id="KW-1185">Reference proteome</keyword>
<dbReference type="STRING" id="454130.A0A0U5C9P4"/>
<dbReference type="EMBL" id="CDMC01000005">
    <property type="protein sequence ID" value="CEL05737.1"/>
    <property type="molecule type" value="Genomic_DNA"/>
</dbReference>
<evidence type="ECO:0008006" key="7">
    <source>
        <dbReference type="Google" id="ProtNLM"/>
    </source>
</evidence>
<keyword evidence="1" id="KW-0489">Methyltransferase</keyword>
<reference evidence="6" key="1">
    <citation type="journal article" date="2016" name="Genome Announc.">
        <title>Draft genome sequences of fungus Aspergillus calidoustus.</title>
        <authorList>
            <person name="Horn F."/>
            <person name="Linde J."/>
            <person name="Mattern D.J."/>
            <person name="Walther G."/>
            <person name="Guthke R."/>
            <person name="Scherlach K."/>
            <person name="Martin K."/>
            <person name="Brakhage A.A."/>
            <person name="Petzke L."/>
            <person name="Valiante V."/>
        </authorList>
    </citation>
    <scope>NUCLEOTIDE SEQUENCE [LARGE SCALE GENOMIC DNA]</scope>
    <source>
        <strain evidence="6">SF006504</strain>
    </source>
</reference>
<dbReference type="PANTHER" id="PTHR10509:SF14">
    <property type="entry name" value="CAFFEOYL-COA O-METHYLTRANSFERASE 3-RELATED"/>
    <property type="match status" value="1"/>
</dbReference>
<keyword evidence="2" id="KW-0808">Transferase</keyword>
<dbReference type="OMA" id="PYDMIFI"/>
<dbReference type="InterPro" id="IPR050362">
    <property type="entry name" value="Cation-dep_OMT"/>
</dbReference>
<dbReference type="AlphaFoldDB" id="A0A0U5C9P4"/>
<evidence type="ECO:0000313" key="5">
    <source>
        <dbReference type="EMBL" id="CEL05737.1"/>
    </source>
</evidence>
<dbReference type="PROSITE" id="PS51682">
    <property type="entry name" value="SAM_OMT_I"/>
    <property type="match status" value="1"/>
</dbReference>
<dbReference type="Pfam" id="PF01596">
    <property type="entry name" value="Methyltransf_3"/>
    <property type="match status" value="1"/>
</dbReference>
<evidence type="ECO:0000256" key="1">
    <source>
        <dbReference type="ARBA" id="ARBA00022603"/>
    </source>
</evidence>
<dbReference type="Proteomes" id="UP000054771">
    <property type="component" value="Unassembled WGS sequence"/>
</dbReference>
<dbReference type="GO" id="GO:0008757">
    <property type="term" value="F:S-adenosylmethionine-dependent methyltransferase activity"/>
    <property type="evidence" value="ECO:0007669"/>
    <property type="project" value="TreeGrafter"/>
</dbReference>
<keyword evidence="3" id="KW-0949">S-adenosyl-L-methionine</keyword>
<dbReference type="InterPro" id="IPR002935">
    <property type="entry name" value="SAM_O-MeTrfase"/>
</dbReference>
<evidence type="ECO:0000256" key="2">
    <source>
        <dbReference type="ARBA" id="ARBA00022679"/>
    </source>
</evidence>
<evidence type="ECO:0000256" key="3">
    <source>
        <dbReference type="ARBA" id="ARBA00022691"/>
    </source>
</evidence>
<dbReference type="OrthoDB" id="10251242at2759"/>
<dbReference type="InterPro" id="IPR029063">
    <property type="entry name" value="SAM-dependent_MTases_sf"/>
</dbReference>
<evidence type="ECO:0000313" key="6">
    <source>
        <dbReference type="Proteomes" id="UP000054771"/>
    </source>
</evidence>
<evidence type="ECO:0000256" key="4">
    <source>
        <dbReference type="ARBA" id="ARBA00023453"/>
    </source>
</evidence>
<accession>A0A0U5C9P4</accession>
<dbReference type="SUPFAM" id="SSF53335">
    <property type="entry name" value="S-adenosyl-L-methionine-dependent methyltransferases"/>
    <property type="match status" value="1"/>
</dbReference>
<protein>
    <recommendedName>
        <fullName evidence="7">O-methyltransferase</fullName>
    </recommendedName>
</protein>
<proteinExistence type="inferred from homology"/>
<dbReference type="GO" id="GO:0032259">
    <property type="term" value="P:methylation"/>
    <property type="evidence" value="ECO:0007669"/>
    <property type="project" value="UniProtKB-KW"/>
</dbReference>
<dbReference type="Gene3D" id="3.40.50.150">
    <property type="entry name" value="Vaccinia Virus protein VP39"/>
    <property type="match status" value="1"/>
</dbReference>
<dbReference type="CDD" id="cd02440">
    <property type="entry name" value="AdoMet_MTases"/>
    <property type="match status" value="1"/>
</dbReference>
<dbReference type="GO" id="GO:0008171">
    <property type="term" value="F:O-methyltransferase activity"/>
    <property type="evidence" value="ECO:0007669"/>
    <property type="project" value="InterPro"/>
</dbReference>
<gene>
    <name evidence="5" type="ORF">ASPCAL06852</name>
</gene>
<organism evidence="5 6">
    <name type="scientific">Aspergillus calidoustus</name>
    <dbReference type="NCBI Taxonomy" id="454130"/>
    <lineage>
        <taxon>Eukaryota</taxon>
        <taxon>Fungi</taxon>
        <taxon>Dikarya</taxon>
        <taxon>Ascomycota</taxon>
        <taxon>Pezizomycotina</taxon>
        <taxon>Eurotiomycetes</taxon>
        <taxon>Eurotiomycetidae</taxon>
        <taxon>Eurotiales</taxon>
        <taxon>Aspergillaceae</taxon>
        <taxon>Aspergillus</taxon>
        <taxon>Aspergillus subgen. Nidulantes</taxon>
    </lineage>
</organism>
<sequence length="236" mass="26704">MKDLVIVPLNKGQVLQAGKYCEEHSVPLPPVVREQLRITEELSDEESIMATSASQCAWLMSLTQVLKPARVLELGTFTGVGALAFHEATKHTNAEIVTVDVSEKYLKIAEDAFKRHRATNRIRVIKGNCLNVLHTLEGHFDLIYVDAEEDEYEAYTRLILDHKLLSPRGVLIIDDTLLEGLVFDRSISKNFPEQIQEPYLAIADRMNRFNRFVASDPRITATLIPAFNGVTQIMWK</sequence>
<dbReference type="PANTHER" id="PTHR10509">
    <property type="entry name" value="O-METHYLTRANSFERASE-RELATED"/>
    <property type="match status" value="1"/>
</dbReference>
<comment type="similarity">
    <text evidence="4">Belongs to the class I-like SAM-binding methyltransferase superfamily. Cation-dependent O-methyltransferase family.</text>
</comment>